<proteinExistence type="predicted"/>
<organism evidence="1 2">
    <name type="scientific">Croceibacterium soli</name>
    <dbReference type="NCBI Taxonomy" id="1739690"/>
    <lineage>
        <taxon>Bacteria</taxon>
        <taxon>Pseudomonadati</taxon>
        <taxon>Pseudomonadota</taxon>
        <taxon>Alphaproteobacteria</taxon>
        <taxon>Sphingomonadales</taxon>
        <taxon>Erythrobacteraceae</taxon>
        <taxon>Croceibacterium</taxon>
    </lineage>
</organism>
<dbReference type="RefSeq" id="WP_160746140.1">
    <property type="nucleotide sequence ID" value="NZ_WTYK01000003.1"/>
</dbReference>
<name>A0A6I4URK1_9SPHN</name>
<reference evidence="1 2" key="1">
    <citation type="submission" date="2019-12" db="EMBL/GenBank/DDBJ databases">
        <title>Genomic-based taxomic classification of the family Erythrobacteraceae.</title>
        <authorList>
            <person name="Xu L."/>
        </authorList>
    </citation>
    <scope>NUCLEOTIDE SEQUENCE [LARGE SCALE GENOMIC DNA]</scope>
    <source>
        <strain evidence="1 2">MCCC 1K02066</strain>
    </source>
</reference>
<dbReference type="AlphaFoldDB" id="A0A6I4URK1"/>
<keyword evidence="2" id="KW-1185">Reference proteome</keyword>
<accession>A0A6I4URK1</accession>
<dbReference type="Proteomes" id="UP000469159">
    <property type="component" value="Unassembled WGS sequence"/>
</dbReference>
<gene>
    <name evidence="1" type="ORF">GRI75_06445</name>
</gene>
<evidence type="ECO:0000313" key="1">
    <source>
        <dbReference type="EMBL" id="MXP41278.1"/>
    </source>
</evidence>
<dbReference type="EMBL" id="WTYK01000003">
    <property type="protein sequence ID" value="MXP41278.1"/>
    <property type="molecule type" value="Genomic_DNA"/>
</dbReference>
<sequence>MDNFNDTDKHYEARREFVRDLARALAKIIAAADYAAEAEALESRS</sequence>
<comment type="caution">
    <text evidence="1">The sequence shown here is derived from an EMBL/GenBank/DDBJ whole genome shotgun (WGS) entry which is preliminary data.</text>
</comment>
<protein>
    <submittedName>
        <fullName evidence="1">Uncharacterized protein</fullName>
    </submittedName>
</protein>
<evidence type="ECO:0000313" key="2">
    <source>
        <dbReference type="Proteomes" id="UP000469159"/>
    </source>
</evidence>